<comment type="caution">
    <text evidence="2">The sequence shown here is derived from an EMBL/GenBank/DDBJ whole genome shotgun (WGS) entry which is preliminary data.</text>
</comment>
<feature type="compositionally biased region" description="Polar residues" evidence="1">
    <location>
        <begin position="19"/>
        <end position="34"/>
    </location>
</feature>
<feature type="compositionally biased region" description="Polar residues" evidence="1">
    <location>
        <begin position="92"/>
        <end position="106"/>
    </location>
</feature>
<sequence>MERKNIKPKAPSMNLALPPSTSNFETNISATTTPKYEVNDPVTSISNKVEKLKISKNQKKDDENTTNSQTVDPTNKILSAESRSQEGDDENTTNSRTINISSANSIRQEKDDNTSIDEEEEDSDPTLPESPINPAIEKEKPAGLLIEELLNGINKLYIKDDSPSELPEKQPTSSSSSTIANHTLSPIELGSKFYYDISLRQEFLNLISSQKPIPIDSPIFRKLANTTTSIAHYMNEIKIPGEQLYTTGTATEKLSNIGKEELAEIESELVLINENLESGLILSTKNATYFSDRTKKILDMTTKLRDLIETVYKAVILTENIYVGHQYHLQNGFLDLTSFFDKNEATLRRLNINVKFVKEDLATFDHGISKVLDAKGNIKISLDGINRARTFLIEIKEKFSILVGRKIFSVHDSESIREAIENIKKTKQIWKEKDYEAVSKRIKI</sequence>
<evidence type="ECO:0000313" key="2">
    <source>
        <dbReference type="EMBL" id="CAG8475338.1"/>
    </source>
</evidence>
<dbReference type="AlphaFoldDB" id="A0A9N8W309"/>
<evidence type="ECO:0000256" key="1">
    <source>
        <dbReference type="SAM" id="MobiDB-lite"/>
    </source>
</evidence>
<keyword evidence="3" id="KW-1185">Reference proteome</keyword>
<feature type="compositionally biased region" description="Acidic residues" evidence="1">
    <location>
        <begin position="114"/>
        <end position="124"/>
    </location>
</feature>
<name>A0A9N8W309_9GLOM</name>
<proteinExistence type="predicted"/>
<dbReference type="Proteomes" id="UP000789831">
    <property type="component" value="Unassembled WGS sequence"/>
</dbReference>
<protein>
    <submittedName>
        <fullName evidence="2">9484_t:CDS:1</fullName>
    </submittedName>
</protein>
<organism evidence="2 3">
    <name type="scientific">Ambispora gerdemannii</name>
    <dbReference type="NCBI Taxonomy" id="144530"/>
    <lineage>
        <taxon>Eukaryota</taxon>
        <taxon>Fungi</taxon>
        <taxon>Fungi incertae sedis</taxon>
        <taxon>Mucoromycota</taxon>
        <taxon>Glomeromycotina</taxon>
        <taxon>Glomeromycetes</taxon>
        <taxon>Archaeosporales</taxon>
        <taxon>Ambisporaceae</taxon>
        <taxon>Ambispora</taxon>
    </lineage>
</organism>
<feature type="region of interest" description="Disordered" evidence="1">
    <location>
        <begin position="1"/>
        <end position="138"/>
    </location>
</feature>
<feature type="compositionally biased region" description="Basic and acidic residues" evidence="1">
    <location>
        <begin position="48"/>
        <end position="63"/>
    </location>
</feature>
<evidence type="ECO:0000313" key="3">
    <source>
        <dbReference type="Proteomes" id="UP000789831"/>
    </source>
</evidence>
<feature type="compositionally biased region" description="Polar residues" evidence="1">
    <location>
        <begin position="65"/>
        <end position="77"/>
    </location>
</feature>
<dbReference type="OrthoDB" id="2366915at2759"/>
<dbReference type="EMBL" id="CAJVPL010000263">
    <property type="protein sequence ID" value="CAG8475338.1"/>
    <property type="molecule type" value="Genomic_DNA"/>
</dbReference>
<accession>A0A9N8W309</accession>
<reference evidence="2" key="1">
    <citation type="submission" date="2021-06" db="EMBL/GenBank/DDBJ databases">
        <authorList>
            <person name="Kallberg Y."/>
            <person name="Tangrot J."/>
            <person name="Rosling A."/>
        </authorList>
    </citation>
    <scope>NUCLEOTIDE SEQUENCE</scope>
    <source>
        <strain evidence="2">MT106</strain>
    </source>
</reference>
<gene>
    <name evidence="2" type="ORF">AGERDE_LOCUS2949</name>
</gene>